<evidence type="ECO:0000313" key="1">
    <source>
        <dbReference type="EMBL" id="KOH44528.1"/>
    </source>
</evidence>
<dbReference type="Proteomes" id="UP000036958">
    <property type="component" value="Unassembled WGS sequence"/>
</dbReference>
<protein>
    <recommendedName>
        <fullName evidence="3">GHMP kinase</fullName>
    </recommendedName>
</protein>
<evidence type="ECO:0000313" key="2">
    <source>
        <dbReference type="Proteomes" id="UP000036958"/>
    </source>
</evidence>
<dbReference type="SUPFAM" id="SSF54211">
    <property type="entry name" value="Ribosomal protein S5 domain 2-like"/>
    <property type="match status" value="1"/>
</dbReference>
<sequence>MPEVKQSYYANGKLLLTGEYFVLRGSKALALPLQYGQQMDILEGRPGVLRWKAFGKEGLWFACDLKLPDLKIVASSDSEKALNLQKALTTALKMNPHVELNGGLEIHTKIDFHNQWGMGSSSTMIANLAAWAKVDPFKLNEEIFNGSGFDIACASADGPIFYQINKKPEPVDLDYPFLDALYFVYSGAKKSTRSEVRSFLKKETLSPAQLDEMNSISEQFSRADSLSDFQQLMVAHETLVSKLLDLPTVKSAYFSDFDGEIKSLGAWGGDFYLAATAIDKERVLQYFAGKGLQVVFPWKSLVLNNR</sequence>
<evidence type="ECO:0008006" key="3">
    <source>
        <dbReference type="Google" id="ProtNLM"/>
    </source>
</evidence>
<dbReference type="STRING" id="1409788.NC99_27580"/>
<dbReference type="Gene3D" id="3.30.230.10">
    <property type="match status" value="1"/>
</dbReference>
<dbReference type="InterPro" id="IPR020568">
    <property type="entry name" value="Ribosomal_Su5_D2-typ_SF"/>
</dbReference>
<name>A0A0L8V839_9BACT</name>
<accession>A0A0L8V839</accession>
<organism evidence="1 2">
    <name type="scientific">Sunxiuqinia dokdonensis</name>
    <dbReference type="NCBI Taxonomy" id="1409788"/>
    <lineage>
        <taxon>Bacteria</taxon>
        <taxon>Pseudomonadati</taxon>
        <taxon>Bacteroidota</taxon>
        <taxon>Bacteroidia</taxon>
        <taxon>Marinilabiliales</taxon>
        <taxon>Prolixibacteraceae</taxon>
        <taxon>Sunxiuqinia</taxon>
    </lineage>
</organism>
<dbReference type="InterPro" id="IPR014721">
    <property type="entry name" value="Ribsml_uS5_D2-typ_fold_subgr"/>
</dbReference>
<dbReference type="PATRIC" id="fig|1409788.3.peg.2843"/>
<keyword evidence="2" id="KW-1185">Reference proteome</keyword>
<dbReference type="AlphaFoldDB" id="A0A0L8V839"/>
<dbReference type="OrthoDB" id="5288719at2"/>
<proteinExistence type="predicted"/>
<comment type="caution">
    <text evidence="1">The sequence shown here is derived from an EMBL/GenBank/DDBJ whole genome shotgun (WGS) entry which is preliminary data.</text>
</comment>
<reference evidence="2" key="1">
    <citation type="submission" date="2015-07" db="EMBL/GenBank/DDBJ databases">
        <title>Genome sequencing of Sunxiuqinia dokdonensis strain SK.</title>
        <authorList>
            <person name="Ahn S."/>
            <person name="Kim B.-C."/>
        </authorList>
    </citation>
    <scope>NUCLEOTIDE SEQUENCE [LARGE SCALE GENOMIC DNA]</scope>
    <source>
        <strain evidence="2">SK</strain>
    </source>
</reference>
<dbReference type="InterPro" id="IPR047765">
    <property type="entry name" value="GHMP_GYDIA-like"/>
</dbReference>
<dbReference type="RefSeq" id="WP_053184232.1">
    <property type="nucleotide sequence ID" value="NZ_LGIA01000161.1"/>
</dbReference>
<dbReference type="EMBL" id="LGIA01000161">
    <property type="protein sequence ID" value="KOH44528.1"/>
    <property type="molecule type" value="Genomic_DNA"/>
</dbReference>
<gene>
    <name evidence="1" type="ORF">NC99_27580</name>
</gene>
<dbReference type="NCBIfam" id="NF040656">
    <property type="entry name" value="GHMP_GYDIA"/>
    <property type="match status" value="1"/>
</dbReference>